<evidence type="ECO:0000256" key="6">
    <source>
        <dbReference type="ARBA" id="ARBA00023242"/>
    </source>
</evidence>
<dbReference type="Proteomes" id="UP000193144">
    <property type="component" value="Unassembled WGS sequence"/>
</dbReference>
<keyword evidence="4" id="KW-0238">DNA-binding</keyword>
<keyword evidence="9" id="KW-1185">Reference proteome</keyword>
<dbReference type="PANTHER" id="PTHR36206">
    <property type="entry name" value="ASPERCRYPTIN BIOSYNTHESIS CLUSTER-SPECIFIC TRANSCRIPTION REGULATOR ATNN-RELATED"/>
    <property type="match status" value="1"/>
</dbReference>
<organism evidence="8 9">
    <name type="scientific">Clohesyomyces aquaticus</name>
    <dbReference type="NCBI Taxonomy" id="1231657"/>
    <lineage>
        <taxon>Eukaryota</taxon>
        <taxon>Fungi</taxon>
        <taxon>Dikarya</taxon>
        <taxon>Ascomycota</taxon>
        <taxon>Pezizomycotina</taxon>
        <taxon>Dothideomycetes</taxon>
        <taxon>Pleosporomycetidae</taxon>
        <taxon>Pleosporales</taxon>
        <taxon>Lindgomycetaceae</taxon>
        <taxon>Clohesyomyces</taxon>
    </lineage>
</organism>
<dbReference type="SUPFAM" id="SSF57701">
    <property type="entry name" value="Zn2/Cys6 DNA-binding domain"/>
    <property type="match status" value="1"/>
</dbReference>
<dbReference type="PROSITE" id="PS00463">
    <property type="entry name" value="ZN2_CY6_FUNGAL_1"/>
    <property type="match status" value="1"/>
</dbReference>
<dbReference type="Pfam" id="PF00172">
    <property type="entry name" value="Zn_clus"/>
    <property type="match status" value="1"/>
</dbReference>
<evidence type="ECO:0000256" key="3">
    <source>
        <dbReference type="ARBA" id="ARBA00023015"/>
    </source>
</evidence>
<evidence type="ECO:0000259" key="7">
    <source>
        <dbReference type="PROSITE" id="PS50048"/>
    </source>
</evidence>
<proteinExistence type="predicted"/>
<feature type="domain" description="Zn(2)-C6 fungal-type" evidence="7">
    <location>
        <begin position="23"/>
        <end position="51"/>
    </location>
</feature>
<dbReference type="Pfam" id="PF11951">
    <property type="entry name" value="Fungal_trans_2"/>
    <property type="match status" value="1"/>
</dbReference>
<keyword evidence="5" id="KW-0804">Transcription</keyword>
<reference evidence="8 9" key="1">
    <citation type="submission" date="2016-07" db="EMBL/GenBank/DDBJ databases">
        <title>Pervasive Adenine N6-methylation of Active Genes in Fungi.</title>
        <authorList>
            <consortium name="DOE Joint Genome Institute"/>
            <person name="Mondo S.J."/>
            <person name="Dannebaum R.O."/>
            <person name="Kuo R.C."/>
            <person name="Labutti K."/>
            <person name="Haridas S."/>
            <person name="Kuo A."/>
            <person name="Salamov A."/>
            <person name="Ahrendt S.R."/>
            <person name="Lipzen A."/>
            <person name="Sullivan W."/>
            <person name="Andreopoulos W.B."/>
            <person name="Clum A."/>
            <person name="Lindquist E."/>
            <person name="Daum C."/>
            <person name="Ramamoorthy G.K."/>
            <person name="Gryganskyi A."/>
            <person name="Culley D."/>
            <person name="Magnuson J.K."/>
            <person name="James T.Y."/>
            <person name="O'Malley M.A."/>
            <person name="Stajich J.E."/>
            <person name="Spatafora J.W."/>
            <person name="Visel A."/>
            <person name="Grigoriev I.V."/>
        </authorList>
    </citation>
    <scope>NUCLEOTIDE SEQUENCE [LARGE SCALE GENOMIC DNA]</scope>
    <source>
        <strain evidence="8 9">CBS 115471</strain>
    </source>
</reference>
<evidence type="ECO:0000256" key="1">
    <source>
        <dbReference type="ARBA" id="ARBA00022723"/>
    </source>
</evidence>
<dbReference type="OrthoDB" id="2593732at2759"/>
<evidence type="ECO:0000313" key="9">
    <source>
        <dbReference type="Proteomes" id="UP000193144"/>
    </source>
</evidence>
<dbReference type="GO" id="GO:0000981">
    <property type="term" value="F:DNA-binding transcription factor activity, RNA polymerase II-specific"/>
    <property type="evidence" value="ECO:0007669"/>
    <property type="project" value="InterPro"/>
</dbReference>
<dbReference type="Gene3D" id="4.10.240.10">
    <property type="entry name" value="Zn(2)-C6 fungal-type DNA-binding domain"/>
    <property type="match status" value="1"/>
</dbReference>
<dbReference type="SMART" id="SM00066">
    <property type="entry name" value="GAL4"/>
    <property type="match status" value="1"/>
</dbReference>
<dbReference type="InterPro" id="IPR001138">
    <property type="entry name" value="Zn2Cys6_DnaBD"/>
</dbReference>
<dbReference type="InterPro" id="IPR052360">
    <property type="entry name" value="Transcr_Regulatory_Proteins"/>
</dbReference>
<comment type="caution">
    <text evidence="8">The sequence shown here is derived from an EMBL/GenBank/DDBJ whole genome shotgun (WGS) entry which is preliminary data.</text>
</comment>
<dbReference type="GO" id="GO:0008270">
    <property type="term" value="F:zinc ion binding"/>
    <property type="evidence" value="ECO:0007669"/>
    <property type="project" value="InterPro"/>
</dbReference>
<keyword evidence="3" id="KW-0805">Transcription regulation</keyword>
<gene>
    <name evidence="8" type="ORF">BCR34DRAFT_239211</name>
</gene>
<evidence type="ECO:0000256" key="4">
    <source>
        <dbReference type="ARBA" id="ARBA00023125"/>
    </source>
</evidence>
<keyword evidence="2" id="KW-0862">Zinc</keyword>
<dbReference type="InterPro" id="IPR036864">
    <property type="entry name" value="Zn2-C6_fun-type_DNA-bd_sf"/>
</dbReference>
<dbReference type="PANTHER" id="PTHR36206:SF4">
    <property type="entry name" value="HYPOTHETICAL CONSERVED PROTEIN (EUROFUNG)-RELATED"/>
    <property type="match status" value="1"/>
</dbReference>
<evidence type="ECO:0000313" key="8">
    <source>
        <dbReference type="EMBL" id="ORY14341.1"/>
    </source>
</evidence>
<dbReference type="InterPro" id="IPR021858">
    <property type="entry name" value="Fun_TF"/>
</dbReference>
<accession>A0A1Y1ZVS4</accession>
<keyword evidence="6" id="KW-0539">Nucleus</keyword>
<dbReference type="CDD" id="cd00067">
    <property type="entry name" value="GAL4"/>
    <property type="match status" value="1"/>
</dbReference>
<protein>
    <recommendedName>
        <fullName evidence="7">Zn(2)-C6 fungal-type domain-containing protein</fullName>
    </recommendedName>
</protein>
<keyword evidence="1" id="KW-0479">Metal-binding</keyword>
<dbReference type="GO" id="GO:0003677">
    <property type="term" value="F:DNA binding"/>
    <property type="evidence" value="ECO:0007669"/>
    <property type="project" value="UniProtKB-KW"/>
</dbReference>
<name>A0A1Y1ZVS4_9PLEO</name>
<evidence type="ECO:0000256" key="5">
    <source>
        <dbReference type="ARBA" id="ARBA00023163"/>
    </source>
</evidence>
<evidence type="ECO:0000256" key="2">
    <source>
        <dbReference type="ARBA" id="ARBA00022833"/>
    </source>
</evidence>
<dbReference type="PROSITE" id="PS50048">
    <property type="entry name" value="ZN2_CY6_FUNGAL_2"/>
    <property type="match status" value="1"/>
</dbReference>
<sequence>MSSTHTVNFSKPTRQRTPKVRTGCITCKTRRIKCDETRPGCLRCTSTGRKCAGYPQPKGNYRVQVFTVTQSHEVARELPKFTEIGDNVHYLEFYYHCTSTSISDKFDREFWSRTCLQIAQTEPAVRHALIALGYLNKCETGSLKHTLMSSHQHKTLLFHYNKSVRHLVDRMADPSFPPGIGLVACLLFVCIEFMRANAYTAMIHMRNGFKIISEFHQRHRIRTPLRLPESPQNEISSPPSMIEDKVVPIFTRAMTSALLQGMAGESDLKLDFKTPYWLSRFFSSESHASVREAQLSYHDLRNASVVWLLHAAHKVHQEIPVMAEDISLQNHILDCHQRWCQALRALETSQALSTEDKIAISALKVSYFTTSMGTACAYDGEQMSWDSQLSNFKELLRHAKVVVESMNLGPSGIASTKPSSRATAANFTFEITLIPHLWLTATYCRCPTTRREALALLSLNLPREGLWDAEQHAIVAKRVIEMEEMSVDERGWPTQETRLWSTNIDRNLDRNGGFWVSFLPARLLPMFARGGHSVVLRERFVLGSDDRNALPQFGGSLRTPFEPPFPPLV</sequence>
<dbReference type="STRING" id="1231657.A0A1Y1ZVS4"/>
<dbReference type="EMBL" id="MCFA01000034">
    <property type="protein sequence ID" value="ORY14341.1"/>
    <property type="molecule type" value="Genomic_DNA"/>
</dbReference>
<dbReference type="AlphaFoldDB" id="A0A1Y1ZVS4"/>